<dbReference type="EnsemblPlants" id="QL10p009421:mrna">
    <property type="protein sequence ID" value="QL10p009421:mrna:CDS:1"/>
    <property type="gene ID" value="QL10p009421"/>
</dbReference>
<dbReference type="AlphaFoldDB" id="A0A7N2MNE0"/>
<protein>
    <submittedName>
        <fullName evidence="1">Uncharacterized protein</fullName>
    </submittedName>
</protein>
<accession>A0A7N2MNE0</accession>
<dbReference type="Proteomes" id="UP000594261">
    <property type="component" value="Chromosome 10"/>
</dbReference>
<reference evidence="1 2" key="1">
    <citation type="journal article" date="2016" name="G3 (Bethesda)">
        <title>First Draft Assembly and Annotation of the Genome of a California Endemic Oak Quercus lobata Nee (Fagaceae).</title>
        <authorList>
            <person name="Sork V.L."/>
            <person name="Fitz-Gibbon S.T."/>
            <person name="Puiu D."/>
            <person name="Crepeau M."/>
            <person name="Gugger P.F."/>
            <person name="Sherman R."/>
            <person name="Stevens K."/>
            <person name="Langley C.H."/>
            <person name="Pellegrini M."/>
            <person name="Salzberg S.L."/>
        </authorList>
    </citation>
    <scope>NUCLEOTIDE SEQUENCE [LARGE SCALE GENOMIC DNA]</scope>
    <source>
        <strain evidence="1 2">cv. SW786</strain>
    </source>
</reference>
<reference evidence="1" key="2">
    <citation type="submission" date="2021-01" db="UniProtKB">
        <authorList>
            <consortium name="EnsemblPlants"/>
        </authorList>
    </citation>
    <scope>IDENTIFICATION</scope>
</reference>
<dbReference type="InParanoid" id="A0A7N2MNE0"/>
<dbReference type="EMBL" id="LRBV02000010">
    <property type="status" value="NOT_ANNOTATED_CDS"/>
    <property type="molecule type" value="Genomic_DNA"/>
</dbReference>
<keyword evidence="2" id="KW-1185">Reference proteome</keyword>
<dbReference type="Gramene" id="QL10p009421:mrna">
    <property type="protein sequence ID" value="QL10p009421:mrna:CDS:1"/>
    <property type="gene ID" value="QL10p009421"/>
</dbReference>
<evidence type="ECO:0000313" key="1">
    <source>
        <dbReference type="EnsemblPlants" id="QL10p009421:mrna:CDS:1"/>
    </source>
</evidence>
<evidence type="ECO:0000313" key="2">
    <source>
        <dbReference type="Proteomes" id="UP000594261"/>
    </source>
</evidence>
<name>A0A7N2MNE0_QUELO</name>
<proteinExistence type="predicted"/>
<sequence>MSQTSIMVYSKMGLLKLPLMVLLCSVFSLLSFIALCDASELTVKFLETPHAFSNLNSTKFVFEVLVGGSGACTNCNVTCKVR</sequence>
<organism evidence="1 2">
    <name type="scientific">Quercus lobata</name>
    <name type="common">Valley oak</name>
    <dbReference type="NCBI Taxonomy" id="97700"/>
    <lineage>
        <taxon>Eukaryota</taxon>
        <taxon>Viridiplantae</taxon>
        <taxon>Streptophyta</taxon>
        <taxon>Embryophyta</taxon>
        <taxon>Tracheophyta</taxon>
        <taxon>Spermatophyta</taxon>
        <taxon>Magnoliopsida</taxon>
        <taxon>eudicotyledons</taxon>
        <taxon>Gunneridae</taxon>
        <taxon>Pentapetalae</taxon>
        <taxon>rosids</taxon>
        <taxon>fabids</taxon>
        <taxon>Fagales</taxon>
        <taxon>Fagaceae</taxon>
        <taxon>Quercus</taxon>
    </lineage>
</organism>